<dbReference type="Proteomes" id="UP000030765">
    <property type="component" value="Unassembled WGS sequence"/>
</dbReference>
<dbReference type="EMBL" id="KE525079">
    <property type="protein sequence ID" value="KFB41236.1"/>
    <property type="molecule type" value="Genomic_DNA"/>
</dbReference>
<dbReference type="VEuPathDB" id="VectorBase:ASIC008824"/>
<dbReference type="EMBL" id="ATLV01016349">
    <property type="status" value="NOT_ANNOTATED_CDS"/>
    <property type="molecule type" value="Genomic_DNA"/>
</dbReference>
<keyword evidence="1" id="KW-0808">Transferase</keyword>
<gene>
    <name evidence="1" type="ORF">ZHAS_00008824</name>
</gene>
<dbReference type="EnsemblMetazoa" id="ASIC008824-RA">
    <property type="protein sequence ID" value="ASIC008824-PA"/>
    <property type="gene ID" value="ASIC008824"/>
</dbReference>
<keyword evidence="3" id="KW-1185">Reference proteome</keyword>
<reference evidence="2" key="2">
    <citation type="submission" date="2020-05" db="UniProtKB">
        <authorList>
            <consortium name="EnsemblMetazoa"/>
        </authorList>
    </citation>
    <scope>IDENTIFICATION</scope>
</reference>
<reference evidence="1 3" key="1">
    <citation type="journal article" date="2014" name="BMC Genomics">
        <title>Genome sequence of Anopheles sinensis provides insight into genetics basis of mosquito competence for malaria parasites.</title>
        <authorList>
            <person name="Zhou D."/>
            <person name="Zhang D."/>
            <person name="Ding G."/>
            <person name="Shi L."/>
            <person name="Hou Q."/>
            <person name="Ye Y."/>
            <person name="Xu Y."/>
            <person name="Zhou H."/>
            <person name="Xiong C."/>
            <person name="Li S."/>
            <person name="Yu J."/>
            <person name="Hong S."/>
            <person name="Yu X."/>
            <person name="Zou P."/>
            <person name="Chen C."/>
            <person name="Chang X."/>
            <person name="Wang W."/>
            <person name="Lv Y."/>
            <person name="Sun Y."/>
            <person name="Ma L."/>
            <person name="Shen B."/>
            <person name="Zhu C."/>
        </authorList>
    </citation>
    <scope>NUCLEOTIDE SEQUENCE [LARGE SCALE GENOMIC DNA]</scope>
</reference>
<sequence>MAARSTVVHSAVCNPNVRARHKANTSASANRVTKWAAMQSCVHFVHRIVPNSHKEQRYAMPAMLNLTLDFLGPGPEANIPSAPEDGKCARR</sequence>
<name>A0A084VTE2_ANOSI</name>
<evidence type="ECO:0000313" key="3">
    <source>
        <dbReference type="Proteomes" id="UP000030765"/>
    </source>
</evidence>
<evidence type="ECO:0000313" key="1">
    <source>
        <dbReference type="EMBL" id="KFB41236.1"/>
    </source>
</evidence>
<dbReference type="GO" id="GO:0016740">
    <property type="term" value="F:transferase activity"/>
    <property type="evidence" value="ECO:0007669"/>
    <property type="project" value="UniProtKB-KW"/>
</dbReference>
<dbReference type="AlphaFoldDB" id="A0A084VTE2"/>
<evidence type="ECO:0000313" key="2">
    <source>
        <dbReference type="EnsemblMetazoa" id="ASIC008824-PA"/>
    </source>
</evidence>
<accession>A0A084VTE2</accession>
<organism evidence="1">
    <name type="scientific">Anopheles sinensis</name>
    <name type="common">Mosquito</name>
    <dbReference type="NCBI Taxonomy" id="74873"/>
    <lineage>
        <taxon>Eukaryota</taxon>
        <taxon>Metazoa</taxon>
        <taxon>Ecdysozoa</taxon>
        <taxon>Arthropoda</taxon>
        <taxon>Hexapoda</taxon>
        <taxon>Insecta</taxon>
        <taxon>Pterygota</taxon>
        <taxon>Neoptera</taxon>
        <taxon>Endopterygota</taxon>
        <taxon>Diptera</taxon>
        <taxon>Nematocera</taxon>
        <taxon>Culicoidea</taxon>
        <taxon>Culicidae</taxon>
        <taxon>Anophelinae</taxon>
        <taxon>Anopheles</taxon>
    </lineage>
</organism>
<proteinExistence type="predicted"/>
<protein>
    <submittedName>
        <fullName evidence="1 2">Formate acetyltransferase</fullName>
    </submittedName>
</protein>